<reference evidence="1" key="1">
    <citation type="journal article" date="2016" name="ISME J.">
        <title>Deciphering the bat virome catalog to better understand the ecological diversity of bat viruses and the bat origin of emerging infectious diseases.</title>
        <authorList>
            <person name="Wu Z."/>
            <person name="Yang L."/>
            <person name="Ren X."/>
            <person name="He G."/>
            <person name="Zhang J."/>
            <person name="Yang J."/>
            <person name="Qian Z."/>
            <person name="Dong J."/>
            <person name="Sun L."/>
            <person name="Zhu Y."/>
            <person name="Du J."/>
            <person name="Yang F."/>
            <person name="Zhang S."/>
            <person name="Jin Q."/>
        </authorList>
    </citation>
    <scope>NUCLEOTIDE SEQUENCE</scope>
    <source>
        <strain evidence="1">BtMspp.-CalV/GD2012</strain>
    </source>
</reference>
<sequence length="215" mass="23203">MAAMAGAQVIGSLAGAAVNLGSSLGTAKINADAQKEINRQNLETSIYMQKQDQAFTKDLNLMNLDYQRSVLVSAGFDPSDAALISSGARSMARKTWTPSGYKLLGGQGTGWFHQSGQTQMTDLGRGAVRLGFEAKRWADNRKGSYDVSRVPSSLSNPTWGQPLSGQNWGSLAPTPPVHSDIFVRLLGWVPPRSTQTELTKLMGYPGQLQARQSSW</sequence>
<dbReference type="Pfam" id="PF03035">
    <property type="entry name" value="RNA_capsid"/>
    <property type="match status" value="1"/>
</dbReference>
<proteinExistence type="predicted"/>
<dbReference type="EMBL" id="KJ641700">
    <property type="protein sequence ID" value="AIF74265.1"/>
    <property type="molecule type" value="Genomic_RNA"/>
</dbReference>
<accession>A0A0D3MCR9</accession>
<evidence type="ECO:0000313" key="1">
    <source>
        <dbReference type="EMBL" id="AIF74265.1"/>
    </source>
</evidence>
<protein>
    <submittedName>
        <fullName evidence="1">VP2</fullName>
    </submittedName>
</protein>
<dbReference type="InterPro" id="IPR004278">
    <property type="entry name" value="VP2"/>
</dbReference>
<organism evidence="1">
    <name type="scientific">Bat calicivirus</name>
    <dbReference type="NCBI Taxonomy" id="1514705"/>
    <lineage>
        <taxon>Viruses</taxon>
        <taxon>Riboviria</taxon>
        <taxon>Orthornavirae</taxon>
        <taxon>Pisuviricota</taxon>
        <taxon>Pisoniviricetes</taxon>
        <taxon>Picornavirales</taxon>
        <taxon>Caliciviridae</taxon>
    </lineage>
</organism>
<name>A0A0D3MCR9_9CALI</name>